<dbReference type="PANTHER" id="PTHR24020">
    <property type="entry name" value="COLLAGEN ALPHA"/>
    <property type="match status" value="1"/>
</dbReference>
<evidence type="ECO:0000256" key="6">
    <source>
        <dbReference type="ARBA" id="ARBA00022889"/>
    </source>
</evidence>
<dbReference type="PRINTS" id="PR00453">
    <property type="entry name" value="VWFADOMAIN"/>
</dbReference>
<dbReference type="FunFam" id="3.40.50.410:FF:000001">
    <property type="entry name" value="Collagen, type XII, alpha 1"/>
    <property type="match status" value="1"/>
</dbReference>
<dbReference type="Pfam" id="PF00092">
    <property type="entry name" value="VWA"/>
    <property type="match status" value="6"/>
</dbReference>
<name>A0AAV6GBK0_9TELE</name>
<evidence type="ECO:0000256" key="7">
    <source>
        <dbReference type="ARBA" id="ARBA00023119"/>
    </source>
</evidence>
<dbReference type="FunFam" id="3.40.50.410:FF:000003">
    <property type="entry name" value="Collagen type VI alpha 3 chain"/>
    <property type="match status" value="2"/>
</dbReference>
<proteinExistence type="predicted"/>
<evidence type="ECO:0000256" key="5">
    <source>
        <dbReference type="ARBA" id="ARBA00022737"/>
    </source>
</evidence>
<dbReference type="AlphaFoldDB" id="A0AAV6GBK0"/>
<dbReference type="Gene3D" id="3.40.50.410">
    <property type="entry name" value="von Willebrand factor, type A domain"/>
    <property type="match status" value="6"/>
</dbReference>
<keyword evidence="7" id="KW-0176">Collagen</keyword>
<feature type="domain" description="VWFA" evidence="10">
    <location>
        <begin position="231"/>
        <end position="407"/>
    </location>
</feature>
<dbReference type="InterPro" id="IPR050525">
    <property type="entry name" value="ECM_Assembly_Org"/>
</dbReference>
<dbReference type="FunFam" id="3.40.50.410:FF:000004">
    <property type="entry name" value="collagen alpha-6(VI) chain"/>
    <property type="match status" value="2"/>
</dbReference>
<evidence type="ECO:0000256" key="2">
    <source>
        <dbReference type="ARBA" id="ARBA00022525"/>
    </source>
</evidence>
<protein>
    <recommendedName>
        <fullName evidence="10">VWFA domain-containing protein</fullName>
    </recommendedName>
</protein>
<dbReference type="PANTHER" id="PTHR24020:SF86">
    <property type="entry name" value="COLLAGEN, TYPE VI, ALPHA 4"/>
    <property type="match status" value="1"/>
</dbReference>
<feature type="signal peptide" evidence="9">
    <location>
        <begin position="1"/>
        <end position="21"/>
    </location>
</feature>
<dbReference type="Proteomes" id="UP000823561">
    <property type="component" value="Chromosome 13"/>
</dbReference>
<keyword evidence="8" id="KW-0325">Glycoprotein</keyword>
<dbReference type="CDD" id="cd01450">
    <property type="entry name" value="vWFA_subfamily_ECM"/>
    <property type="match status" value="2"/>
</dbReference>
<feature type="domain" description="VWFA" evidence="10">
    <location>
        <begin position="841"/>
        <end position="1011"/>
    </location>
</feature>
<feature type="domain" description="VWFA" evidence="10">
    <location>
        <begin position="423"/>
        <end position="598"/>
    </location>
</feature>
<evidence type="ECO:0000259" key="10">
    <source>
        <dbReference type="PROSITE" id="PS50234"/>
    </source>
</evidence>
<dbReference type="GO" id="GO:0005581">
    <property type="term" value="C:collagen trimer"/>
    <property type="evidence" value="ECO:0007669"/>
    <property type="project" value="UniProtKB-KW"/>
</dbReference>
<reference evidence="11" key="1">
    <citation type="submission" date="2020-10" db="EMBL/GenBank/DDBJ databases">
        <title>Chromosome-scale genome assembly of the Allis shad, Alosa alosa.</title>
        <authorList>
            <person name="Margot Z."/>
            <person name="Christophe K."/>
            <person name="Cabau C."/>
            <person name="Louis A."/>
            <person name="Berthelot C."/>
            <person name="Parey E."/>
            <person name="Roest Crollius H."/>
            <person name="Montfort J."/>
            <person name="Robinson-Rechavi M."/>
            <person name="Bucao C."/>
            <person name="Bouchez O."/>
            <person name="Gislard M."/>
            <person name="Lluch J."/>
            <person name="Milhes M."/>
            <person name="Lampietro C."/>
            <person name="Lopez Roques C."/>
            <person name="Donnadieu C."/>
            <person name="Braasch I."/>
            <person name="Desvignes T."/>
            <person name="Postlethwait J."/>
            <person name="Bobe J."/>
            <person name="Guiguen Y."/>
        </authorList>
    </citation>
    <scope>NUCLEOTIDE SEQUENCE</scope>
    <source>
        <strain evidence="11">M-15738</strain>
        <tissue evidence="11">Blood</tissue>
    </source>
</reference>
<keyword evidence="5" id="KW-0677">Repeat</keyword>
<feature type="domain" description="VWFA" evidence="10">
    <location>
        <begin position="1024"/>
        <end position="1204"/>
    </location>
</feature>
<keyword evidence="2" id="KW-0964">Secreted</keyword>
<evidence type="ECO:0000313" key="11">
    <source>
        <dbReference type="EMBL" id="KAG5271246.1"/>
    </source>
</evidence>
<keyword evidence="12" id="KW-1185">Reference proteome</keyword>
<evidence type="ECO:0000256" key="9">
    <source>
        <dbReference type="SAM" id="SignalP"/>
    </source>
</evidence>
<organism evidence="11 12">
    <name type="scientific">Alosa alosa</name>
    <name type="common">allis shad</name>
    <dbReference type="NCBI Taxonomy" id="278164"/>
    <lineage>
        <taxon>Eukaryota</taxon>
        <taxon>Metazoa</taxon>
        <taxon>Chordata</taxon>
        <taxon>Craniata</taxon>
        <taxon>Vertebrata</taxon>
        <taxon>Euteleostomi</taxon>
        <taxon>Actinopterygii</taxon>
        <taxon>Neopterygii</taxon>
        <taxon>Teleostei</taxon>
        <taxon>Clupei</taxon>
        <taxon>Clupeiformes</taxon>
        <taxon>Clupeoidei</taxon>
        <taxon>Clupeidae</taxon>
        <taxon>Alosa</taxon>
    </lineage>
</organism>
<dbReference type="EMBL" id="JADWDJ010000013">
    <property type="protein sequence ID" value="KAG5271246.1"/>
    <property type="molecule type" value="Genomic_DNA"/>
</dbReference>
<dbReference type="SUPFAM" id="SSF53300">
    <property type="entry name" value="vWA-like"/>
    <property type="match status" value="6"/>
</dbReference>
<dbReference type="PROSITE" id="PS50234">
    <property type="entry name" value="VWFA"/>
    <property type="match status" value="6"/>
</dbReference>
<dbReference type="GO" id="GO:0007155">
    <property type="term" value="P:cell adhesion"/>
    <property type="evidence" value="ECO:0007669"/>
    <property type="project" value="UniProtKB-KW"/>
</dbReference>
<comment type="caution">
    <text evidence="11">The sequence shown here is derived from an EMBL/GenBank/DDBJ whole genome shotgun (WGS) entry which is preliminary data.</text>
</comment>
<evidence type="ECO:0000256" key="3">
    <source>
        <dbReference type="ARBA" id="ARBA00022530"/>
    </source>
</evidence>
<gene>
    <name evidence="11" type="ORF">AALO_G00177540</name>
</gene>
<keyword evidence="3" id="KW-0272">Extracellular matrix</keyword>
<accession>A0AAV6GBK0</accession>
<evidence type="ECO:0000256" key="8">
    <source>
        <dbReference type="ARBA" id="ARBA00023180"/>
    </source>
</evidence>
<feature type="domain" description="VWFA" evidence="10">
    <location>
        <begin position="33"/>
        <end position="207"/>
    </location>
</feature>
<keyword evidence="6" id="KW-0130">Cell adhesion</keyword>
<dbReference type="CDD" id="cd01472">
    <property type="entry name" value="vWA_collagen"/>
    <property type="match status" value="2"/>
</dbReference>
<keyword evidence="4 9" id="KW-0732">Signal</keyword>
<evidence type="ECO:0000256" key="4">
    <source>
        <dbReference type="ARBA" id="ARBA00022729"/>
    </source>
</evidence>
<sequence length="1207" mass="134232">MTLAHILVITLIGTCVSFCAAQETVCTQEAGADIVFLVDGSWSIGKENFQRIRDFLYTLVDSFSVSPNQVRIGLAQFSQDPRTEFLLNTYQDKQDILSYIRKLPYKGGGTMTGLGLDFILKEQFTEQAGSRARQGVPQIAIVITDGESQDDVEPHADDLRRRGIILYAIGIKDADAEQLRKIGNEPHDQHVYSVSDFSALQGISQNIVQVLCTTVEEAKRQITEEFQEFADVFFLVDSSMKPPQFQLMRTILTRLANQLNVNIDQNRMGLAQFSDDTKVEFLLNGYKTKEEILAHLKRFRLKSGGARNIGAALEYTRTHFLTPKAGARLYPGFRQYLILMSSGKSDDSVLRQSQIFEDQSINVITVGVGNADLEEMQIIATDPSMSKTVEKTVGQTPQDIKNIIESMDTFSVTDECLSATVADIVFIVDQSSTAGSEQFNLVRNFLFRIVAGLDIGSDKVRVGVVLYSDTPKAEMYLNTYNSKQDILYHIRRLPYKNSATANTGEALEFVKNDVFTQRRGSRHQYGVPQTAVVITTGNSTDDVSQGARKLRLSGVKIFTVGGVNSNRTALLQIASDPSRTFVFTVEDLANLNTIQRNLRATFCHETEQRDHPVQLVTAGAPDSRSSGIPFRGAGIPFLRSAILKQGCRKTEEADIYFLIDESGSIYEKEFQMMKKFILEFLLTFHIGPNQVRVGLVKFANEPIPEFDLTETKDRAALDKAVDKVYLDGGGTNIGLALKYMEPRFQAAVANRPGPDIPRILILITDGKSDDLVEEPAKVLREQGVIIYTIGVRGADEKQLEDISGDPLNVFPVNDFDGLFRIKDRIVQNMCSKAACKDMKADVLMLVESSSLVVPAEFLRIKFFIESLMKQSVIGPDALHMGIVEYSTQPHTVFPLSYEEAEMHKKIEDMPHLGGGTETGKALQYVSQFFDRSMGGRPGVLQILIVISEGKSQDDVADAASMLKRKGVIIYAIGIGSANKNQMDTIGTHVFLRRNLAPDELQSVSQDIMFDICHFKQGCEIDFADIIFLVDGSQSVSYEQFQIMKHLMSSIVNSSSVGENAVRIGGIVYSTEPEIKFALNEYNTNKELRQVISELKPLGGDTYTSKALSYSLDYFSEFSGGRNELVHKFLIVMTNGEARDAGELKNTAAKLREKGIRIFGIGVQQDENKQLPNQLLTMADDPNRVFYVDNLNALGTADRNISEEICKD</sequence>
<dbReference type="InterPro" id="IPR002035">
    <property type="entry name" value="VWF_A"/>
</dbReference>
<dbReference type="SMART" id="SM00327">
    <property type="entry name" value="VWA"/>
    <property type="match status" value="6"/>
</dbReference>
<feature type="domain" description="VWFA" evidence="10">
    <location>
        <begin position="654"/>
        <end position="829"/>
    </location>
</feature>
<feature type="chain" id="PRO_5043843087" description="VWFA domain-containing protein" evidence="9">
    <location>
        <begin position="22"/>
        <end position="1207"/>
    </location>
</feature>
<evidence type="ECO:0000313" key="12">
    <source>
        <dbReference type="Proteomes" id="UP000823561"/>
    </source>
</evidence>
<evidence type="ECO:0000256" key="1">
    <source>
        <dbReference type="ARBA" id="ARBA00004498"/>
    </source>
</evidence>
<comment type="subcellular location">
    <subcellularLocation>
        <location evidence="1">Secreted</location>
        <location evidence="1">Extracellular space</location>
        <location evidence="1">Extracellular matrix</location>
    </subcellularLocation>
</comment>
<feature type="non-terminal residue" evidence="11">
    <location>
        <position position="1207"/>
    </location>
</feature>
<dbReference type="InterPro" id="IPR036465">
    <property type="entry name" value="vWFA_dom_sf"/>
</dbReference>